<evidence type="ECO:0000256" key="5">
    <source>
        <dbReference type="ARBA" id="ARBA00022840"/>
    </source>
</evidence>
<dbReference type="NCBIfam" id="TIGR00442">
    <property type="entry name" value="hisS"/>
    <property type="match status" value="1"/>
</dbReference>
<evidence type="ECO:0000256" key="2">
    <source>
        <dbReference type="ARBA" id="ARBA00022490"/>
    </source>
</evidence>
<dbReference type="InterPro" id="IPR045864">
    <property type="entry name" value="aa-tRNA-synth_II/BPL/LPL"/>
</dbReference>
<keyword evidence="5 9" id="KW-0067">ATP-binding</keyword>
<dbReference type="InterPro" id="IPR033656">
    <property type="entry name" value="HisRS_anticodon"/>
</dbReference>
<dbReference type="SUPFAM" id="SSF52954">
    <property type="entry name" value="Class II aaRS ABD-related"/>
    <property type="match status" value="1"/>
</dbReference>
<dbReference type="InterPro" id="IPR006195">
    <property type="entry name" value="aa-tRNA-synth_II"/>
</dbReference>
<comment type="similarity">
    <text evidence="1 9">Belongs to the class-II aminoacyl-tRNA synthetase family.</text>
</comment>
<gene>
    <name evidence="9" type="primary">hisS</name>
    <name evidence="11" type="ORF">J2S11_000132</name>
</gene>
<dbReference type="RefSeq" id="WP_307389540.1">
    <property type="nucleotide sequence ID" value="NZ_BAAADK010000009.1"/>
</dbReference>
<dbReference type="PANTHER" id="PTHR43707:SF1">
    <property type="entry name" value="HISTIDINE--TRNA LIGASE, MITOCHONDRIAL-RELATED"/>
    <property type="match status" value="1"/>
</dbReference>
<dbReference type="InterPro" id="IPR036621">
    <property type="entry name" value="Anticodon-bd_dom_sf"/>
</dbReference>
<dbReference type="EMBL" id="JAUSTY010000001">
    <property type="protein sequence ID" value="MDQ0164233.1"/>
    <property type="molecule type" value="Genomic_DNA"/>
</dbReference>
<sequence length="424" mass="47985">MEFKLPRGTTDILPEEVAIWQYIEGEIKELCHRFNYLELRTPMFEHTELFRRGVGETTDVVEKEMYTFLDKGDRSLTLRPEGTAGLVRSYVENKMHGLPQQPVKLYYVGPMFRYERPQAGRNRQFTQFGVEAIGAKDASIDAEVIAMAMEFYKKLGLQGMRLEINSVGCPTCRPKHKEALIAHLKDRRDELPEEDRSRLERNPLRVLDSKHPVTQELTKGAPSILDYLCDDCGEHFEQLQSYLTAMSIPFHVNPRMVRGLDYYTQTAFEIIIEGFGAIGTVCGGGRYNGLVQQIGGENVPGIGFGLGIERVILALKTQKVDIPIKSSIDCYLVALGDEAKAKGVSLVQEWRLAGLSVDQDYLSRNMKPQLKSADRLQATFVAILGSNELEQEIVVLKRMDTGEQIELAYAEALDRMLKEIKKED</sequence>
<keyword evidence="3 9" id="KW-0436">Ligase</keyword>
<organism evidence="11 12">
    <name type="scientific">Caldalkalibacillus horti</name>
    <dbReference type="NCBI Taxonomy" id="77523"/>
    <lineage>
        <taxon>Bacteria</taxon>
        <taxon>Bacillati</taxon>
        <taxon>Bacillota</taxon>
        <taxon>Bacilli</taxon>
        <taxon>Bacillales</taxon>
        <taxon>Bacillaceae</taxon>
        <taxon>Caldalkalibacillus</taxon>
    </lineage>
</organism>
<dbReference type="SUPFAM" id="SSF55681">
    <property type="entry name" value="Class II aaRS and biotin synthetases"/>
    <property type="match status" value="1"/>
</dbReference>
<dbReference type="PANTHER" id="PTHR43707">
    <property type="entry name" value="HISTIDYL-TRNA SYNTHETASE"/>
    <property type="match status" value="1"/>
</dbReference>
<dbReference type="InterPro" id="IPR041715">
    <property type="entry name" value="HisRS-like_core"/>
</dbReference>
<keyword evidence="12" id="KW-1185">Reference proteome</keyword>
<protein>
    <recommendedName>
        <fullName evidence="9">Histidine--tRNA ligase</fullName>
        <ecNumber evidence="9">6.1.1.21</ecNumber>
    </recommendedName>
    <alternativeName>
        <fullName evidence="9">Histidyl-tRNA synthetase</fullName>
        <shortName evidence="9">HisRS</shortName>
    </alternativeName>
</protein>
<keyword evidence="2 9" id="KW-0963">Cytoplasm</keyword>
<evidence type="ECO:0000259" key="10">
    <source>
        <dbReference type="PROSITE" id="PS50862"/>
    </source>
</evidence>
<name>A0ABT9VTC5_9BACI</name>
<dbReference type="HAMAP" id="MF_00127">
    <property type="entry name" value="His_tRNA_synth"/>
    <property type="match status" value="1"/>
</dbReference>
<feature type="domain" description="Aminoacyl-transfer RNA synthetases class-II family profile" evidence="10">
    <location>
        <begin position="1"/>
        <end position="323"/>
    </location>
</feature>
<dbReference type="InterPro" id="IPR004154">
    <property type="entry name" value="Anticodon-bd"/>
</dbReference>
<dbReference type="PIRSF" id="PIRSF001549">
    <property type="entry name" value="His-tRNA_synth"/>
    <property type="match status" value="1"/>
</dbReference>
<evidence type="ECO:0000313" key="12">
    <source>
        <dbReference type="Proteomes" id="UP001235840"/>
    </source>
</evidence>
<dbReference type="InterPro" id="IPR004516">
    <property type="entry name" value="HisRS/HisZ"/>
</dbReference>
<accession>A0ABT9VTC5</accession>
<evidence type="ECO:0000256" key="4">
    <source>
        <dbReference type="ARBA" id="ARBA00022741"/>
    </source>
</evidence>
<proteinExistence type="inferred from homology"/>
<evidence type="ECO:0000256" key="7">
    <source>
        <dbReference type="ARBA" id="ARBA00023146"/>
    </source>
</evidence>
<dbReference type="Pfam" id="PF13393">
    <property type="entry name" value="tRNA-synt_His"/>
    <property type="match status" value="1"/>
</dbReference>
<dbReference type="CDD" id="cd00773">
    <property type="entry name" value="HisRS-like_core"/>
    <property type="match status" value="1"/>
</dbReference>
<dbReference type="EC" id="6.1.1.21" evidence="9"/>
<dbReference type="CDD" id="cd00859">
    <property type="entry name" value="HisRS_anticodon"/>
    <property type="match status" value="1"/>
</dbReference>
<keyword evidence="7 9" id="KW-0030">Aminoacyl-tRNA synthetase</keyword>
<evidence type="ECO:0000313" key="11">
    <source>
        <dbReference type="EMBL" id="MDQ0164233.1"/>
    </source>
</evidence>
<evidence type="ECO:0000256" key="1">
    <source>
        <dbReference type="ARBA" id="ARBA00008226"/>
    </source>
</evidence>
<dbReference type="InterPro" id="IPR015807">
    <property type="entry name" value="His-tRNA-ligase"/>
</dbReference>
<evidence type="ECO:0000256" key="8">
    <source>
        <dbReference type="ARBA" id="ARBA00047639"/>
    </source>
</evidence>
<dbReference type="GO" id="GO:0004821">
    <property type="term" value="F:histidine-tRNA ligase activity"/>
    <property type="evidence" value="ECO:0007669"/>
    <property type="project" value="UniProtKB-EC"/>
</dbReference>
<dbReference type="Gene3D" id="3.40.50.800">
    <property type="entry name" value="Anticodon-binding domain"/>
    <property type="match status" value="1"/>
</dbReference>
<dbReference type="Gene3D" id="3.30.930.10">
    <property type="entry name" value="Bira Bifunctional Protein, Domain 2"/>
    <property type="match status" value="1"/>
</dbReference>
<dbReference type="Proteomes" id="UP001235840">
    <property type="component" value="Unassembled WGS sequence"/>
</dbReference>
<evidence type="ECO:0000256" key="3">
    <source>
        <dbReference type="ARBA" id="ARBA00022598"/>
    </source>
</evidence>
<dbReference type="Pfam" id="PF03129">
    <property type="entry name" value="HGTP_anticodon"/>
    <property type="match status" value="1"/>
</dbReference>
<comment type="subcellular location">
    <subcellularLocation>
        <location evidence="9">Cytoplasm</location>
    </subcellularLocation>
</comment>
<comment type="subunit">
    <text evidence="9">Homodimer.</text>
</comment>
<keyword evidence="4 9" id="KW-0547">Nucleotide-binding</keyword>
<reference evidence="11 12" key="1">
    <citation type="submission" date="2023-07" db="EMBL/GenBank/DDBJ databases">
        <title>Genomic Encyclopedia of Type Strains, Phase IV (KMG-IV): sequencing the most valuable type-strain genomes for metagenomic binning, comparative biology and taxonomic classification.</title>
        <authorList>
            <person name="Goeker M."/>
        </authorList>
    </citation>
    <scope>NUCLEOTIDE SEQUENCE [LARGE SCALE GENOMIC DNA]</scope>
    <source>
        <strain evidence="11 12">DSM 12751</strain>
    </source>
</reference>
<keyword evidence="6 9" id="KW-0648">Protein biosynthesis</keyword>
<evidence type="ECO:0000256" key="9">
    <source>
        <dbReference type="HAMAP-Rule" id="MF_00127"/>
    </source>
</evidence>
<comment type="catalytic activity">
    <reaction evidence="8 9">
        <text>tRNA(His) + L-histidine + ATP = L-histidyl-tRNA(His) + AMP + diphosphate + H(+)</text>
        <dbReference type="Rhea" id="RHEA:17313"/>
        <dbReference type="Rhea" id="RHEA-COMP:9665"/>
        <dbReference type="Rhea" id="RHEA-COMP:9689"/>
        <dbReference type="ChEBI" id="CHEBI:15378"/>
        <dbReference type="ChEBI" id="CHEBI:30616"/>
        <dbReference type="ChEBI" id="CHEBI:33019"/>
        <dbReference type="ChEBI" id="CHEBI:57595"/>
        <dbReference type="ChEBI" id="CHEBI:78442"/>
        <dbReference type="ChEBI" id="CHEBI:78527"/>
        <dbReference type="ChEBI" id="CHEBI:456215"/>
        <dbReference type="EC" id="6.1.1.21"/>
    </reaction>
</comment>
<evidence type="ECO:0000256" key="6">
    <source>
        <dbReference type="ARBA" id="ARBA00022917"/>
    </source>
</evidence>
<dbReference type="PROSITE" id="PS50862">
    <property type="entry name" value="AA_TRNA_LIGASE_II"/>
    <property type="match status" value="1"/>
</dbReference>
<comment type="caution">
    <text evidence="11">The sequence shown here is derived from an EMBL/GenBank/DDBJ whole genome shotgun (WGS) entry which is preliminary data.</text>
</comment>